<dbReference type="PANTHER" id="PTHR35038">
    <property type="entry name" value="DISSIMILATORY SULFITE REDUCTASE SIRA"/>
    <property type="match status" value="1"/>
</dbReference>
<dbReference type="Proteomes" id="UP001165427">
    <property type="component" value="Unassembled WGS sequence"/>
</dbReference>
<keyword evidence="1" id="KW-0732">Signal</keyword>
<protein>
    <submittedName>
        <fullName evidence="2">Ammonia-forming cytochrome c nitrite reductase subunit c552</fullName>
    </submittedName>
</protein>
<comment type="caution">
    <text evidence="2">The sequence shown here is derived from an EMBL/GenBank/DDBJ whole genome shotgun (WGS) entry which is preliminary data.</text>
</comment>
<proteinExistence type="predicted"/>
<dbReference type="EMBL" id="JALJRB010000035">
    <property type="protein sequence ID" value="MCJ8502855.1"/>
    <property type="molecule type" value="Genomic_DNA"/>
</dbReference>
<sequence length="446" mass="48205">MRRHIAVKVSVLICLVLLTVHLGCVETKRLTEQAALDSCVACHTDYHALEALADPDTDPPAEGCGGAAPHIAPYDRVYLGGPGYEAFKNSEHGQLACTDCHGGVDGTADKRKAHSEDFVKSPSSQAHAACGDCHDDIVRNAAGSLHEQGWGQKNAVALRMGVAGFDALPNTIQAAYGQSCATCHGGCGDCHVNRPKASGGGLYRGHQFSRTPDMRDNCVACHSSRGGHAYFGLGIGAEPDVHLVQAGFTCLDCHTQQQIHGDGEVYAHRFKSKLAPDCLDCHAGLEGSNEYHEAHLEDFACHLCHSQDYNNCGSCHVGGEGARIPSHLSYKIGMNPISEDRPYKFALLRRTLAAPDSFEKYGVPRMPNFDAKTTYNYTTPHNILLWTARTRVETGGSCFDSCHIVADGGDVRNRELYLFATDLKESWEKSANKNIVVDGKLPAGWE</sequence>
<evidence type="ECO:0000256" key="1">
    <source>
        <dbReference type="ARBA" id="ARBA00022729"/>
    </source>
</evidence>
<evidence type="ECO:0000313" key="3">
    <source>
        <dbReference type="Proteomes" id="UP001165427"/>
    </source>
</evidence>
<dbReference type="Pfam" id="PF02335">
    <property type="entry name" value="Cytochrom_C552"/>
    <property type="match status" value="1"/>
</dbReference>
<organism evidence="2 3">
    <name type="scientific">Desulfatitalea alkaliphila</name>
    <dbReference type="NCBI Taxonomy" id="2929485"/>
    <lineage>
        <taxon>Bacteria</taxon>
        <taxon>Pseudomonadati</taxon>
        <taxon>Thermodesulfobacteriota</taxon>
        <taxon>Desulfobacteria</taxon>
        <taxon>Desulfobacterales</taxon>
        <taxon>Desulfosarcinaceae</taxon>
        <taxon>Desulfatitalea</taxon>
    </lineage>
</organism>
<evidence type="ECO:0000313" key="2">
    <source>
        <dbReference type="EMBL" id="MCJ8502855.1"/>
    </source>
</evidence>
<name>A0AA41R898_9BACT</name>
<dbReference type="GO" id="GO:0042279">
    <property type="term" value="F:nitrite reductase (cytochrome, ammonia-forming) activity"/>
    <property type="evidence" value="ECO:0007669"/>
    <property type="project" value="InterPro"/>
</dbReference>
<dbReference type="SUPFAM" id="SSF48695">
    <property type="entry name" value="Multiheme cytochromes"/>
    <property type="match status" value="1"/>
</dbReference>
<dbReference type="GO" id="GO:0042597">
    <property type="term" value="C:periplasmic space"/>
    <property type="evidence" value="ECO:0007669"/>
    <property type="project" value="InterPro"/>
</dbReference>
<accession>A0AA41R898</accession>
<keyword evidence="3" id="KW-1185">Reference proteome</keyword>
<dbReference type="AlphaFoldDB" id="A0AA41R898"/>
<dbReference type="RefSeq" id="WP_246914310.1">
    <property type="nucleotide sequence ID" value="NZ_JALJRB010000035.1"/>
</dbReference>
<reference evidence="2" key="1">
    <citation type="submission" date="2022-04" db="EMBL/GenBank/DDBJ databases">
        <title>Desulfatitalea alkaliphila sp. nov., a novel anaerobic sulfate-reducing bacterium isolated from terrestrial mud volcano, Taman Peninsula, Russia.</title>
        <authorList>
            <person name="Khomyakova M.A."/>
            <person name="Merkel A.Y."/>
            <person name="Slobodkin A.I."/>
        </authorList>
    </citation>
    <scope>NUCLEOTIDE SEQUENCE</scope>
    <source>
        <strain evidence="2">M08but</strain>
    </source>
</reference>
<dbReference type="InterPro" id="IPR036280">
    <property type="entry name" value="Multihaem_cyt_sf"/>
</dbReference>
<dbReference type="InterPro" id="IPR051829">
    <property type="entry name" value="Multiheme_Cytochr_ET"/>
</dbReference>
<dbReference type="Gene3D" id="1.10.780.10">
    <property type="entry name" value="Hydroxylamine Oxidoreductase, Chain A, domain 1"/>
    <property type="match status" value="1"/>
</dbReference>
<dbReference type="PANTHER" id="PTHR35038:SF8">
    <property type="entry name" value="C-TYPE POLYHEME CYTOCHROME OMCC"/>
    <property type="match status" value="1"/>
</dbReference>
<gene>
    <name evidence="2" type="ORF">MRX98_19925</name>
</gene>
<dbReference type="InterPro" id="IPR003321">
    <property type="entry name" value="Cyt_c552"/>
</dbReference>